<dbReference type="Proteomes" id="UP000305541">
    <property type="component" value="Unassembled WGS sequence"/>
</dbReference>
<dbReference type="PANTHER" id="PTHR40056">
    <property type="entry name" value="HYPOTHETICAL CYTOSOLIC PROTEIN"/>
    <property type="match status" value="1"/>
</dbReference>
<organism evidence="1 2">
    <name type="scientific">Pediococcus stilesii</name>
    <dbReference type="NCBI Taxonomy" id="331679"/>
    <lineage>
        <taxon>Bacteria</taxon>
        <taxon>Bacillati</taxon>
        <taxon>Bacillota</taxon>
        <taxon>Bacilli</taxon>
        <taxon>Lactobacillales</taxon>
        <taxon>Lactobacillaceae</taxon>
        <taxon>Pediococcus</taxon>
    </lineage>
</organism>
<evidence type="ECO:0000313" key="1">
    <source>
        <dbReference type="EMBL" id="TLQ03348.1"/>
    </source>
</evidence>
<dbReference type="AlphaFoldDB" id="A0A5R9BRJ3"/>
<evidence type="ECO:0000313" key="2">
    <source>
        <dbReference type="Proteomes" id="UP000305541"/>
    </source>
</evidence>
<dbReference type="InterPro" id="IPR014975">
    <property type="entry name" value="DUF1836"/>
</dbReference>
<dbReference type="PANTHER" id="PTHR40056:SF1">
    <property type="entry name" value="DUF1836 DOMAIN-CONTAINING PROTEIN"/>
    <property type="match status" value="1"/>
</dbReference>
<comment type="caution">
    <text evidence="1">The sequence shown here is derived from an EMBL/GenBank/DDBJ whole genome shotgun (WGS) entry which is preliminary data.</text>
</comment>
<dbReference type="OrthoDB" id="3191472at2"/>
<dbReference type="EMBL" id="VBTH01000026">
    <property type="protein sequence ID" value="TLQ03348.1"/>
    <property type="molecule type" value="Genomic_DNA"/>
</dbReference>
<dbReference type="Pfam" id="PF08876">
    <property type="entry name" value="DUF1836"/>
    <property type="match status" value="1"/>
</dbReference>
<gene>
    <name evidence="1" type="ORF">FEZ51_09695</name>
</gene>
<protein>
    <submittedName>
        <fullName evidence="1">DUF1836 domain-containing protein</fullName>
    </submittedName>
</protein>
<sequence>MTEKEYDNWLSDFKKLSLPAFEQFPDLELYMDQVIQETNKYLTPIFDTKVTKTMINSYVKMELVQRPIKKKYTAEHVATIMIVSILKTTFTLDSVKKMMVNDGIQDYFNRFVLKFNHELHNFGKPVDSFSQLEITIRTVLYKVILEKNI</sequence>
<dbReference type="RefSeq" id="WP_138474914.1">
    <property type="nucleotide sequence ID" value="NZ_VBTH01000026.1"/>
</dbReference>
<accession>A0A5R9BRJ3</accession>
<name>A0A5R9BRJ3_9LACO</name>
<reference evidence="1 2" key="1">
    <citation type="submission" date="2019-05" db="EMBL/GenBank/DDBJ databases">
        <title>The metagenome of a microbial culture collection derived from dairy environment covers the genomic content of the human microbiome.</title>
        <authorList>
            <person name="Roder T."/>
            <person name="Wuthrich D."/>
            <person name="Sattari Z."/>
            <person name="Von Ah U."/>
            <person name="Bar C."/>
            <person name="Ronchi F."/>
            <person name="Macpherson A.J."/>
            <person name="Ganal-Vonarburg S.C."/>
            <person name="Bruggmann R."/>
            <person name="Vergeres G."/>
        </authorList>
    </citation>
    <scope>NUCLEOTIDE SEQUENCE [LARGE SCALE GENOMIC DNA]</scope>
    <source>
        <strain evidence="1 2">FAM 18815</strain>
    </source>
</reference>
<proteinExistence type="predicted"/>